<gene>
    <name evidence="15" type="ORF">C7M84_006318</name>
</gene>
<dbReference type="FunFam" id="3.30.60.190:FF:000001">
    <property type="entry name" value="box C/D snoRNA protein 1"/>
    <property type="match status" value="1"/>
</dbReference>
<evidence type="ECO:0000256" key="7">
    <source>
        <dbReference type="ARBA" id="ARBA00022843"/>
    </source>
</evidence>
<evidence type="ECO:0000313" key="15">
    <source>
        <dbReference type="EMBL" id="ROT75151.1"/>
    </source>
</evidence>
<dbReference type="PANTHER" id="PTHR13483">
    <property type="entry name" value="BOX C_D SNORNA PROTEIN 1-RELATED"/>
    <property type="match status" value="1"/>
</dbReference>
<keyword evidence="2" id="KW-0690">Ribosome biogenesis</keyword>
<dbReference type="SUPFAM" id="SSF144232">
    <property type="entry name" value="HIT/MYND zinc finger-like"/>
    <property type="match status" value="1"/>
</dbReference>
<dbReference type="PANTHER" id="PTHR13483:SF3">
    <property type="entry name" value="BOX C_D SNORNA PROTEIN 1"/>
    <property type="match status" value="1"/>
</dbReference>
<dbReference type="GO" id="GO:0005634">
    <property type="term" value="C:nucleus"/>
    <property type="evidence" value="ECO:0007669"/>
    <property type="project" value="TreeGrafter"/>
</dbReference>
<protein>
    <recommendedName>
        <fullName evidence="11">Box C/D snoRNA protein 1</fullName>
    </recommendedName>
    <alternativeName>
        <fullName evidence="12">Zinc finger HIT domain-containing protein 6</fullName>
    </alternativeName>
</protein>
<name>A0A423TFD6_PENVA</name>
<dbReference type="GO" id="GO:0000463">
    <property type="term" value="P:maturation of LSU-rRNA from tricistronic rRNA transcript (SSU-rRNA, 5.8S rRNA, LSU-rRNA)"/>
    <property type="evidence" value="ECO:0007669"/>
    <property type="project" value="TreeGrafter"/>
</dbReference>
<evidence type="ECO:0000256" key="3">
    <source>
        <dbReference type="ARBA" id="ARBA00022553"/>
    </source>
</evidence>
<evidence type="ECO:0000259" key="14">
    <source>
        <dbReference type="PROSITE" id="PS51083"/>
    </source>
</evidence>
<reference evidence="15 16" key="2">
    <citation type="submission" date="2019-01" db="EMBL/GenBank/DDBJ databases">
        <title>The decoding of complex shrimp genome reveals the adaptation for benthos swimmer, frequently molting mechanism and breeding impact on genome.</title>
        <authorList>
            <person name="Sun Y."/>
            <person name="Gao Y."/>
            <person name="Yu Y."/>
        </authorList>
    </citation>
    <scope>NUCLEOTIDE SEQUENCE [LARGE SCALE GENOMIC DNA]</scope>
    <source>
        <tissue evidence="15">Muscle</tissue>
    </source>
</reference>
<dbReference type="AlphaFoldDB" id="A0A423TFD6"/>
<dbReference type="CDD" id="cd23023">
    <property type="entry name" value="zf-HIT_BCD1"/>
    <property type="match status" value="1"/>
</dbReference>
<comment type="subunit">
    <text evidence="10">Interacts with FBL, SNU13, NOP58, NUFIP1, RUVBL1, RUVBL2 and TAF9. Interacts (via HIT-type zinc finger) with the RUVBL1/RUVBL2 complex in the presence of ADP.</text>
</comment>
<evidence type="ECO:0000313" key="16">
    <source>
        <dbReference type="Proteomes" id="UP000283509"/>
    </source>
</evidence>
<comment type="caution">
    <text evidence="15">The sequence shown here is derived from an EMBL/GenBank/DDBJ whole genome shotgun (WGS) entry which is preliminary data.</text>
</comment>
<dbReference type="GO" id="GO:0000492">
    <property type="term" value="P:box C/D snoRNP assembly"/>
    <property type="evidence" value="ECO:0007669"/>
    <property type="project" value="TreeGrafter"/>
</dbReference>
<dbReference type="InterPro" id="IPR057721">
    <property type="entry name" value="BCD1_alpha/beta"/>
</dbReference>
<keyword evidence="3" id="KW-0597">Phosphoprotein</keyword>
<evidence type="ECO:0000256" key="11">
    <source>
        <dbReference type="ARBA" id="ARBA00068630"/>
    </source>
</evidence>
<reference evidence="15 16" key="1">
    <citation type="submission" date="2018-04" db="EMBL/GenBank/DDBJ databases">
        <authorList>
            <person name="Zhang X."/>
            <person name="Yuan J."/>
            <person name="Li F."/>
            <person name="Xiang J."/>
        </authorList>
    </citation>
    <scope>NUCLEOTIDE SEQUENCE [LARGE SCALE GENOMIC DNA]</scope>
    <source>
        <tissue evidence="15">Muscle</tissue>
    </source>
</reference>
<evidence type="ECO:0000256" key="2">
    <source>
        <dbReference type="ARBA" id="ARBA00022517"/>
    </source>
</evidence>
<dbReference type="InterPro" id="IPR051639">
    <property type="entry name" value="BCD1"/>
</dbReference>
<dbReference type="STRING" id="6689.A0A423TFD6"/>
<dbReference type="OrthoDB" id="272357at2759"/>
<comment type="function">
    <text evidence="8">Required for box C/D snoRNAs accumulation involved in snoRNA processing, snoRNA transport to the nucleolus and ribosome biogenesis.</text>
</comment>
<evidence type="ECO:0000256" key="8">
    <source>
        <dbReference type="ARBA" id="ARBA00049598"/>
    </source>
</evidence>
<dbReference type="InterPro" id="IPR007529">
    <property type="entry name" value="Znf_HIT"/>
</dbReference>
<keyword evidence="4" id="KW-0479">Metal-binding</keyword>
<evidence type="ECO:0000256" key="4">
    <source>
        <dbReference type="ARBA" id="ARBA00022723"/>
    </source>
</evidence>
<evidence type="ECO:0000256" key="13">
    <source>
        <dbReference type="PROSITE-ProRule" id="PRU00453"/>
    </source>
</evidence>
<dbReference type="PROSITE" id="PS51083">
    <property type="entry name" value="ZF_HIT"/>
    <property type="match status" value="1"/>
</dbReference>
<organism evidence="15 16">
    <name type="scientific">Penaeus vannamei</name>
    <name type="common">Whiteleg shrimp</name>
    <name type="synonym">Litopenaeus vannamei</name>
    <dbReference type="NCBI Taxonomy" id="6689"/>
    <lineage>
        <taxon>Eukaryota</taxon>
        <taxon>Metazoa</taxon>
        <taxon>Ecdysozoa</taxon>
        <taxon>Arthropoda</taxon>
        <taxon>Crustacea</taxon>
        <taxon>Multicrustacea</taxon>
        <taxon>Malacostraca</taxon>
        <taxon>Eumalacostraca</taxon>
        <taxon>Eucarida</taxon>
        <taxon>Decapoda</taxon>
        <taxon>Dendrobranchiata</taxon>
        <taxon>Penaeoidea</taxon>
        <taxon>Penaeidae</taxon>
        <taxon>Penaeus</taxon>
    </lineage>
</organism>
<proteinExistence type="inferred from homology"/>
<evidence type="ECO:0000256" key="6">
    <source>
        <dbReference type="ARBA" id="ARBA00022833"/>
    </source>
</evidence>
<dbReference type="Gene3D" id="3.30.60.190">
    <property type="match status" value="1"/>
</dbReference>
<evidence type="ECO:0000256" key="1">
    <source>
        <dbReference type="ARBA" id="ARBA00022499"/>
    </source>
</evidence>
<evidence type="ECO:0000256" key="12">
    <source>
        <dbReference type="ARBA" id="ARBA00077531"/>
    </source>
</evidence>
<dbReference type="Pfam" id="PF25790">
    <property type="entry name" value="BCD1"/>
    <property type="match status" value="1"/>
</dbReference>
<keyword evidence="6" id="KW-0862">Zinc</keyword>
<dbReference type="Pfam" id="PF04438">
    <property type="entry name" value="zf-HIT"/>
    <property type="match status" value="1"/>
</dbReference>
<sequence length="211" mass="24258">MTDTQEKDISSRLGMCSVCAHTAAKYTCPRCGVKTCSLPCVKSHKKDAGGCSGVRDKTVMVLKEDMDNLTLLSDYRFLEEIDHKLEDNQRHPLRRYIVPRQIKGKPELPFFLNNLRNEAAKRGTTLRFLPNHFSKHKENSTRFIAKEGIIRWHIKWVFHQADITFTNTQVDENTPIITLLAHYMEPSDALTPEETEKLAYYHSASYSRIAS</sequence>
<dbReference type="GO" id="GO:0008270">
    <property type="term" value="F:zinc ion binding"/>
    <property type="evidence" value="ECO:0007669"/>
    <property type="project" value="UniProtKB-UniRule"/>
</dbReference>
<keyword evidence="16" id="KW-1185">Reference proteome</keyword>
<keyword evidence="1" id="KW-1017">Isopeptide bond</keyword>
<keyword evidence="5 13" id="KW-0863">Zinc-finger</keyword>
<evidence type="ECO:0000256" key="9">
    <source>
        <dbReference type="ARBA" id="ARBA00049654"/>
    </source>
</evidence>
<feature type="domain" description="HIT-type" evidence="14">
    <location>
        <begin position="16"/>
        <end position="51"/>
    </location>
</feature>
<dbReference type="GO" id="GO:0048254">
    <property type="term" value="P:snoRNA localization"/>
    <property type="evidence" value="ECO:0007669"/>
    <property type="project" value="TreeGrafter"/>
</dbReference>
<dbReference type="GO" id="GO:0070761">
    <property type="term" value="C:pre-snoRNP complex"/>
    <property type="evidence" value="ECO:0007669"/>
    <property type="project" value="TreeGrafter"/>
</dbReference>
<evidence type="ECO:0000256" key="10">
    <source>
        <dbReference type="ARBA" id="ARBA00061949"/>
    </source>
</evidence>
<evidence type="ECO:0000256" key="5">
    <source>
        <dbReference type="ARBA" id="ARBA00022771"/>
    </source>
</evidence>
<accession>A0A423TFD6</accession>
<keyword evidence="7" id="KW-0832">Ubl conjugation</keyword>
<dbReference type="EMBL" id="QCYY01001807">
    <property type="protein sequence ID" value="ROT75151.1"/>
    <property type="molecule type" value="Genomic_DNA"/>
</dbReference>
<dbReference type="Proteomes" id="UP000283509">
    <property type="component" value="Unassembled WGS sequence"/>
</dbReference>
<comment type="similarity">
    <text evidence="9">Belongs to the BCD1 family.</text>
</comment>